<evidence type="ECO:0000256" key="3">
    <source>
        <dbReference type="ARBA" id="ARBA00023125"/>
    </source>
</evidence>
<keyword evidence="2" id="KW-0805">Transcription regulation</keyword>
<dbReference type="InterPro" id="IPR015358">
    <property type="entry name" value="Tscrpt_reg_MerR_DNA-bd"/>
</dbReference>
<reference evidence="7" key="2">
    <citation type="submission" date="2020-09" db="EMBL/GenBank/DDBJ databases">
        <authorList>
            <person name="Sun Q."/>
            <person name="Zhou Y."/>
        </authorList>
    </citation>
    <scope>NUCLEOTIDE SEQUENCE</scope>
    <source>
        <strain evidence="7">CGMCC 1.15330</strain>
    </source>
</reference>
<evidence type="ECO:0000256" key="5">
    <source>
        <dbReference type="SAM" id="Coils"/>
    </source>
</evidence>
<dbReference type="InterPro" id="IPR000551">
    <property type="entry name" value="MerR-type_HTH_dom"/>
</dbReference>
<comment type="caution">
    <text evidence="7">The sequence shown here is derived from an EMBL/GenBank/DDBJ whole genome shotgun (WGS) entry which is preliminary data.</text>
</comment>
<dbReference type="Gene3D" id="1.10.1660.10">
    <property type="match status" value="1"/>
</dbReference>
<dbReference type="GO" id="GO:0003677">
    <property type="term" value="F:DNA binding"/>
    <property type="evidence" value="ECO:0007669"/>
    <property type="project" value="UniProtKB-KW"/>
</dbReference>
<reference evidence="7" key="1">
    <citation type="journal article" date="2014" name="Int. J. Syst. Evol. Microbiol.">
        <title>Complete genome sequence of Corynebacterium casei LMG S-19264T (=DSM 44701T), isolated from a smear-ripened cheese.</title>
        <authorList>
            <consortium name="US DOE Joint Genome Institute (JGI-PGF)"/>
            <person name="Walter F."/>
            <person name="Albersmeier A."/>
            <person name="Kalinowski J."/>
            <person name="Ruckert C."/>
        </authorList>
    </citation>
    <scope>NUCLEOTIDE SEQUENCE</scope>
    <source>
        <strain evidence="7">CGMCC 1.15330</strain>
    </source>
</reference>
<feature type="coiled-coil region" evidence="5">
    <location>
        <begin position="87"/>
        <end position="117"/>
    </location>
</feature>
<keyword evidence="8" id="KW-1185">Reference proteome</keyword>
<dbReference type="SUPFAM" id="SSF46955">
    <property type="entry name" value="Putative DNA-binding domain"/>
    <property type="match status" value="1"/>
</dbReference>
<keyword evidence="5" id="KW-0175">Coiled coil</keyword>
<sequence>MAGMTIAGLAREGGVGVETVRFYQRCRLLATPERPGGSGSSGGFRRYGAEDVRRLRFIRSAQAAGFTLEQIRELLALNATDDRARARQLAKERVAALEVKIKELERVRASLRRLARECGWGSEGPCPILTAFDAS</sequence>
<evidence type="ECO:0000313" key="7">
    <source>
        <dbReference type="EMBL" id="GGB37993.1"/>
    </source>
</evidence>
<gene>
    <name evidence="7" type="ORF">GCM10011380_29230</name>
</gene>
<accession>A0A916TAQ8</accession>
<dbReference type="PANTHER" id="PTHR30204:SF69">
    <property type="entry name" value="MERR-FAMILY TRANSCRIPTIONAL REGULATOR"/>
    <property type="match status" value="1"/>
</dbReference>
<keyword evidence="1" id="KW-0678">Repressor</keyword>
<dbReference type="SMART" id="SM00422">
    <property type="entry name" value="HTH_MERR"/>
    <property type="match status" value="1"/>
</dbReference>
<dbReference type="RefSeq" id="WP_188659524.1">
    <property type="nucleotide sequence ID" value="NZ_BMIH01000004.1"/>
</dbReference>
<dbReference type="EMBL" id="BMIH01000004">
    <property type="protein sequence ID" value="GGB37993.1"/>
    <property type="molecule type" value="Genomic_DNA"/>
</dbReference>
<keyword evidence="3" id="KW-0238">DNA-binding</keyword>
<dbReference type="InterPro" id="IPR009061">
    <property type="entry name" value="DNA-bd_dom_put_sf"/>
</dbReference>
<evidence type="ECO:0000256" key="1">
    <source>
        <dbReference type="ARBA" id="ARBA00022491"/>
    </source>
</evidence>
<keyword evidence="4" id="KW-0804">Transcription</keyword>
<dbReference type="AlphaFoldDB" id="A0A916TAQ8"/>
<dbReference type="PANTHER" id="PTHR30204">
    <property type="entry name" value="REDOX-CYCLING DRUG-SENSING TRANSCRIPTIONAL ACTIVATOR SOXR"/>
    <property type="match status" value="1"/>
</dbReference>
<evidence type="ECO:0000313" key="8">
    <source>
        <dbReference type="Proteomes" id="UP000623067"/>
    </source>
</evidence>
<evidence type="ECO:0000259" key="6">
    <source>
        <dbReference type="PROSITE" id="PS50937"/>
    </source>
</evidence>
<dbReference type="GO" id="GO:0003700">
    <property type="term" value="F:DNA-binding transcription factor activity"/>
    <property type="evidence" value="ECO:0007669"/>
    <property type="project" value="InterPro"/>
</dbReference>
<feature type="domain" description="HTH merR-type" evidence="6">
    <location>
        <begin position="3"/>
        <end position="77"/>
    </location>
</feature>
<protein>
    <submittedName>
        <fullName evidence="7">MerR family transcriptional regulator</fullName>
    </submittedName>
</protein>
<dbReference type="PROSITE" id="PS50937">
    <property type="entry name" value="HTH_MERR_2"/>
    <property type="match status" value="1"/>
</dbReference>
<dbReference type="Pfam" id="PF09278">
    <property type="entry name" value="MerR-DNA-bind"/>
    <property type="match status" value="1"/>
</dbReference>
<name>A0A916TAQ8_9SPHN</name>
<organism evidence="7 8">
    <name type="scientific">Sphingomonas metalli</name>
    <dbReference type="NCBI Taxonomy" id="1779358"/>
    <lineage>
        <taxon>Bacteria</taxon>
        <taxon>Pseudomonadati</taxon>
        <taxon>Pseudomonadota</taxon>
        <taxon>Alphaproteobacteria</taxon>
        <taxon>Sphingomonadales</taxon>
        <taxon>Sphingomonadaceae</taxon>
        <taxon>Sphingomonas</taxon>
    </lineage>
</organism>
<dbReference type="Proteomes" id="UP000623067">
    <property type="component" value="Unassembled WGS sequence"/>
</dbReference>
<evidence type="ECO:0000256" key="4">
    <source>
        <dbReference type="ARBA" id="ARBA00023163"/>
    </source>
</evidence>
<proteinExistence type="predicted"/>
<evidence type="ECO:0000256" key="2">
    <source>
        <dbReference type="ARBA" id="ARBA00023015"/>
    </source>
</evidence>
<dbReference type="InterPro" id="IPR047057">
    <property type="entry name" value="MerR_fam"/>
</dbReference>